<dbReference type="OrthoDB" id="9757917at2"/>
<evidence type="ECO:0000313" key="3">
    <source>
        <dbReference type="Proteomes" id="UP000218899"/>
    </source>
</evidence>
<dbReference type="KEGG" id="sva:SVA_3016"/>
<organism evidence="2 3">
    <name type="scientific">Sulfurifustis variabilis</name>
    <dbReference type="NCBI Taxonomy" id="1675686"/>
    <lineage>
        <taxon>Bacteria</taxon>
        <taxon>Pseudomonadati</taxon>
        <taxon>Pseudomonadota</taxon>
        <taxon>Gammaproteobacteria</taxon>
        <taxon>Acidiferrobacterales</taxon>
        <taxon>Acidiferrobacteraceae</taxon>
        <taxon>Sulfurifustis</taxon>
    </lineage>
</organism>
<name>A0A1B4VBD0_9GAMM</name>
<dbReference type="Pfam" id="PF04465">
    <property type="entry name" value="DUF499"/>
    <property type="match status" value="1"/>
</dbReference>
<dbReference type="AlphaFoldDB" id="A0A1B4VBD0"/>
<evidence type="ECO:0000256" key="1">
    <source>
        <dbReference type="SAM" id="MobiDB-lite"/>
    </source>
</evidence>
<evidence type="ECO:0000313" key="2">
    <source>
        <dbReference type="EMBL" id="BAU49564.1"/>
    </source>
</evidence>
<feature type="region of interest" description="Disordered" evidence="1">
    <location>
        <begin position="596"/>
        <end position="621"/>
    </location>
</feature>
<keyword evidence="3" id="KW-1185">Reference proteome</keyword>
<protein>
    <submittedName>
        <fullName evidence="2">ATPase AAA</fullName>
    </submittedName>
</protein>
<gene>
    <name evidence="2" type="ORF">SVA_3016</name>
</gene>
<accession>A0A1B4VBD0</accession>
<feature type="compositionally biased region" description="Basic and acidic residues" evidence="1">
    <location>
        <begin position="607"/>
        <end position="621"/>
    </location>
</feature>
<dbReference type="InterPro" id="IPR007555">
    <property type="entry name" value="DUF499"/>
</dbReference>
<dbReference type="Proteomes" id="UP000218899">
    <property type="component" value="Chromosome"/>
</dbReference>
<dbReference type="EMBL" id="AP014936">
    <property type="protein sequence ID" value="BAU49564.1"/>
    <property type="molecule type" value="Genomic_DNA"/>
</dbReference>
<dbReference type="RefSeq" id="WP_096461953.1">
    <property type="nucleotide sequence ID" value="NZ_AP014936.1"/>
</dbReference>
<reference evidence="2 3" key="1">
    <citation type="submission" date="2015-08" db="EMBL/GenBank/DDBJ databases">
        <title>Complete genome sequence of Sulfurifustis variabilis.</title>
        <authorList>
            <person name="Miura A."/>
            <person name="Kojima H."/>
            <person name="Fukui M."/>
        </authorList>
    </citation>
    <scope>NUCLEOTIDE SEQUENCE [LARGE SCALE GENOMIC DNA]</scope>
    <source>
        <strain evidence="3">skN76</strain>
    </source>
</reference>
<sequence>MAKTTVKPWHEVVRLRADVKSAELSLKAFAADLYDVMLGRNPGVYHDPKQFFALTYATVRLRDLARDVTRRLAGKSEKAVRQLHMTFGGGKTHSLITLVHLTQEPERLPDIPAVQQFKAHCALEGGFPKARVTAVVFDRLDAEMGCEAKAPDGQLRALKMPWSVLAWQLAGEAGLKLLKEDGTERPTPPATNVMEKLLGLARKEQPSVLILFDEVLWFVRTMADQDPKWVGRMADFLHSLTQAVAKVPQCCLVASLLASETKKMDELGKRISKELYDEFKRVADEGIQPVESHDVPEILRRRLFELESYTDQSQWPQQVMAALNSIEMIDEYTKKHRAQEEKRYRDAYPFHPDLIDVFYGKWTGLEGFQQTRGILKTMATALRDAEKWDKQPIVGAQVFLAPDNGDGLSAAAIELANTAQLEQYEGRRQNWPAILQAEFGLAKKAQEGLASLNGREVEQAVVATFLHSQPIGQRAVTRELKLLIGGGAPDRIELEKGLLRWADTSWYLDDTFIDDREDGLPKLWRLGSKPNLKQMHHDARTHISPTVLDEVLEKEIRGASKLVEGARGAGVKVHMLPSRPSEVEDDGEFHYAVLGPKAASEGGRPSPEAKRFVDETTGPEKPRALNRNAVVLAVPSKEGIEVAREKVRDLLGWEKVREMLKERDDVDTAAQARLETNLRAARGEMVSQIVIAYCIAVTVNDSNDISAYRINVDNDPLFSKIVADKRLRIESTAVNAEALLPGGPYDLWAEGEKARFVKDLVGAFAATARLPKMLNRTAILETLLQGCETGDFVLRVTRADKSIRTFWKCRPDEAALSDPSLEVVLSDAALLTELDPALLPPGVLPGLWGKESITLADVGSYFSGKHFVAIDKGGYTENLLIPAAEEGAIKTAVAQAIKSGRIWLVNGTISVLGEDVPAGFVNEHAILYPPPTPIPATDLIPAELGEAWSGEYTTAHLLHAALSAKAGKPLPWVPVRQALDDGFRLGLFERTLESSPWPCDLGGASAIKVRLVKDKAKETTGGAYGAKVATAELATHEVQDLADQVDALRQATAGHPLRIKVTVELGEAGKVEQDVVDRVNGILSKVKPGWKVS</sequence>
<proteinExistence type="predicted"/>